<evidence type="ECO:0000313" key="3">
    <source>
        <dbReference type="Proteomes" id="UP001055039"/>
    </source>
</evidence>
<reference evidence="2" key="2">
    <citation type="submission" date="2021-08" db="EMBL/GenBank/DDBJ databases">
        <authorList>
            <person name="Tani A."/>
            <person name="Ola A."/>
            <person name="Ogura Y."/>
            <person name="Katsura K."/>
            <person name="Hayashi T."/>
        </authorList>
    </citation>
    <scope>NUCLEOTIDE SEQUENCE</scope>
    <source>
        <strain evidence="2">NBRC 15686</strain>
    </source>
</reference>
<gene>
    <name evidence="2" type="ORF">LNAOJCKE_3249</name>
</gene>
<dbReference type="EMBL" id="BPRC01000011">
    <property type="protein sequence ID" value="GJE66035.1"/>
    <property type="molecule type" value="Genomic_DNA"/>
</dbReference>
<organism evidence="2 3">
    <name type="scientific">Methylorubrum aminovorans</name>
    <dbReference type="NCBI Taxonomy" id="269069"/>
    <lineage>
        <taxon>Bacteria</taxon>
        <taxon>Pseudomonadati</taxon>
        <taxon>Pseudomonadota</taxon>
        <taxon>Alphaproteobacteria</taxon>
        <taxon>Hyphomicrobiales</taxon>
        <taxon>Methylobacteriaceae</taxon>
        <taxon>Methylorubrum</taxon>
    </lineage>
</organism>
<dbReference type="RefSeq" id="WP_238225584.1">
    <property type="nucleotide sequence ID" value="NZ_BAAADH010000007.1"/>
</dbReference>
<keyword evidence="3" id="KW-1185">Reference proteome</keyword>
<accession>A0ABQ4UJS7</accession>
<evidence type="ECO:0000256" key="1">
    <source>
        <dbReference type="SAM" id="MobiDB-lite"/>
    </source>
</evidence>
<sequence>MGRSPLSLIIPSRWSADPDPKARAGDVQATTSLDAMARPRITDGFRVPPRGPGMTTRIASGRRRGRVNQDAGF</sequence>
<dbReference type="Proteomes" id="UP001055039">
    <property type="component" value="Unassembled WGS sequence"/>
</dbReference>
<feature type="region of interest" description="Disordered" evidence="1">
    <location>
        <begin position="1"/>
        <end position="73"/>
    </location>
</feature>
<evidence type="ECO:0000313" key="2">
    <source>
        <dbReference type="EMBL" id="GJE66035.1"/>
    </source>
</evidence>
<reference evidence="2" key="1">
    <citation type="journal article" date="2021" name="Front. Microbiol.">
        <title>Comprehensive Comparative Genomics and Phenotyping of Methylobacterium Species.</title>
        <authorList>
            <person name="Alessa O."/>
            <person name="Ogura Y."/>
            <person name="Fujitani Y."/>
            <person name="Takami H."/>
            <person name="Hayashi T."/>
            <person name="Sahin N."/>
            <person name="Tani A."/>
        </authorList>
    </citation>
    <scope>NUCLEOTIDE SEQUENCE</scope>
    <source>
        <strain evidence="2">NBRC 15686</strain>
    </source>
</reference>
<name>A0ABQ4UJS7_9HYPH</name>
<proteinExistence type="predicted"/>
<comment type="caution">
    <text evidence="2">The sequence shown here is derived from an EMBL/GenBank/DDBJ whole genome shotgun (WGS) entry which is preliminary data.</text>
</comment>
<protein>
    <submittedName>
        <fullName evidence="2">Uncharacterized protein</fullName>
    </submittedName>
</protein>